<dbReference type="SUPFAM" id="SSF53098">
    <property type="entry name" value="Ribonuclease H-like"/>
    <property type="match status" value="1"/>
</dbReference>
<comment type="subcellular location">
    <subcellularLocation>
        <location evidence="1">Nucleus</location>
    </subcellularLocation>
</comment>
<dbReference type="InterPro" id="IPR052035">
    <property type="entry name" value="ZnF_BED_domain_contain"/>
</dbReference>
<dbReference type="PANTHER" id="PTHR46481:SF10">
    <property type="entry name" value="ZINC FINGER BED DOMAIN-CONTAINING PROTEIN 39"/>
    <property type="match status" value="1"/>
</dbReference>
<keyword evidence="4" id="KW-0862">Zinc</keyword>
<sequence length="457" mass="54382">MEKSKIKEIIEMILKDFIPISMVNNDGFKNFVKSISPVYNLPNQDQIREEMEKNYRDAKKIIQKKLNDVKYVGITIDVWESRREIGYITVSAHFIQGDKLYSYVLATRERSWIINPENIGNVIKKVIKEWNITSKVVGVMTKKEIEEAVTNYTSFKHIPCIAYYFDTFINEHMNNDLLRKCREHIIGIKNTATKNIQSIQFELHKIITYIESNDSYIWRDKVLMVEQLLKLKEPLNIFYEKHPDMLNFRLSEEDWKQLEKFQSFKSVELFYKNLFDDEKETFSSMLIIMKNFKQVLDNYKNSNNNYRHQYSTLMDTVNKLYKVMETNTIVQCSNILDPRYKTEGFTTKENKDKTRNQFSKSEFLLDAEKELDEYLKLGNKAPSIDPLKFWSDNKTAFPELYDLSLKYLCFPKTCILFEIILSKYGRLRNNNRKPLPPSDVDHILFLNSYELMNDPMF</sequence>
<evidence type="ECO:0000256" key="5">
    <source>
        <dbReference type="ARBA" id="ARBA00023242"/>
    </source>
</evidence>
<keyword evidence="8" id="KW-1185">Reference proteome</keyword>
<keyword evidence="3" id="KW-0863">Zinc-finger</keyword>
<gene>
    <name evidence="7" type="ORF">MELIAE_LOCUS2868</name>
</gene>
<evidence type="ECO:0000313" key="8">
    <source>
        <dbReference type="Proteomes" id="UP001154078"/>
    </source>
</evidence>
<dbReference type="OrthoDB" id="2438421at2759"/>
<organism evidence="7 8">
    <name type="scientific">Brassicogethes aeneus</name>
    <name type="common">Rape pollen beetle</name>
    <name type="synonym">Meligethes aeneus</name>
    <dbReference type="NCBI Taxonomy" id="1431903"/>
    <lineage>
        <taxon>Eukaryota</taxon>
        <taxon>Metazoa</taxon>
        <taxon>Ecdysozoa</taxon>
        <taxon>Arthropoda</taxon>
        <taxon>Hexapoda</taxon>
        <taxon>Insecta</taxon>
        <taxon>Pterygota</taxon>
        <taxon>Neoptera</taxon>
        <taxon>Endopterygota</taxon>
        <taxon>Coleoptera</taxon>
        <taxon>Polyphaga</taxon>
        <taxon>Cucujiformia</taxon>
        <taxon>Nitidulidae</taxon>
        <taxon>Meligethinae</taxon>
        <taxon>Brassicogethes</taxon>
    </lineage>
</organism>
<evidence type="ECO:0000256" key="3">
    <source>
        <dbReference type="ARBA" id="ARBA00022771"/>
    </source>
</evidence>
<dbReference type="Pfam" id="PF05699">
    <property type="entry name" value="Dimer_Tnp_hAT"/>
    <property type="match status" value="1"/>
</dbReference>
<accession>A0A9P0AX10</accession>
<evidence type="ECO:0000313" key="7">
    <source>
        <dbReference type="EMBL" id="CAH0549857.1"/>
    </source>
</evidence>
<dbReference type="SUPFAM" id="SSF140996">
    <property type="entry name" value="Hermes dimerisation domain"/>
    <property type="match status" value="1"/>
</dbReference>
<dbReference type="EMBL" id="OV121142">
    <property type="protein sequence ID" value="CAH0549857.1"/>
    <property type="molecule type" value="Genomic_DNA"/>
</dbReference>
<name>A0A9P0AX10_BRAAE</name>
<dbReference type="InterPro" id="IPR012337">
    <property type="entry name" value="RNaseH-like_sf"/>
</dbReference>
<keyword evidence="2" id="KW-0479">Metal-binding</keyword>
<evidence type="ECO:0000256" key="2">
    <source>
        <dbReference type="ARBA" id="ARBA00022723"/>
    </source>
</evidence>
<dbReference type="GO" id="GO:0046983">
    <property type="term" value="F:protein dimerization activity"/>
    <property type="evidence" value="ECO:0007669"/>
    <property type="project" value="InterPro"/>
</dbReference>
<evidence type="ECO:0000259" key="6">
    <source>
        <dbReference type="Pfam" id="PF05699"/>
    </source>
</evidence>
<dbReference type="GO" id="GO:0008270">
    <property type="term" value="F:zinc ion binding"/>
    <property type="evidence" value="ECO:0007669"/>
    <property type="project" value="UniProtKB-KW"/>
</dbReference>
<proteinExistence type="predicted"/>
<dbReference type="PANTHER" id="PTHR46481">
    <property type="entry name" value="ZINC FINGER BED DOMAIN-CONTAINING PROTEIN 4"/>
    <property type="match status" value="1"/>
</dbReference>
<evidence type="ECO:0000256" key="1">
    <source>
        <dbReference type="ARBA" id="ARBA00004123"/>
    </source>
</evidence>
<protein>
    <recommendedName>
        <fullName evidence="6">HAT C-terminal dimerisation domain-containing protein</fullName>
    </recommendedName>
</protein>
<dbReference type="AlphaFoldDB" id="A0A9P0AX10"/>
<feature type="domain" description="HAT C-terminal dimerisation" evidence="6">
    <location>
        <begin position="370"/>
        <end position="448"/>
    </location>
</feature>
<keyword evidence="5" id="KW-0539">Nucleus</keyword>
<dbReference type="InterPro" id="IPR008906">
    <property type="entry name" value="HATC_C_dom"/>
</dbReference>
<evidence type="ECO:0000256" key="4">
    <source>
        <dbReference type="ARBA" id="ARBA00022833"/>
    </source>
</evidence>
<dbReference type="GO" id="GO:0005634">
    <property type="term" value="C:nucleus"/>
    <property type="evidence" value="ECO:0007669"/>
    <property type="project" value="UniProtKB-SubCell"/>
</dbReference>
<dbReference type="Proteomes" id="UP001154078">
    <property type="component" value="Chromosome 11"/>
</dbReference>
<reference evidence="7" key="1">
    <citation type="submission" date="2021-12" db="EMBL/GenBank/DDBJ databases">
        <authorList>
            <person name="King R."/>
        </authorList>
    </citation>
    <scope>NUCLEOTIDE SEQUENCE</scope>
</reference>